<dbReference type="OrthoDB" id="5405745at2759"/>
<dbReference type="InterPro" id="IPR024338">
    <property type="entry name" value="MID1/Yam8"/>
</dbReference>
<evidence type="ECO:0000256" key="1">
    <source>
        <dbReference type="SAM" id="MobiDB-lite"/>
    </source>
</evidence>
<dbReference type="Proteomes" id="UP000673691">
    <property type="component" value="Unassembled WGS sequence"/>
</dbReference>
<dbReference type="EMBL" id="JAEFCI010000284">
    <property type="protein sequence ID" value="KAG5463658.1"/>
    <property type="molecule type" value="Genomic_DNA"/>
</dbReference>
<dbReference type="Pfam" id="PF12929">
    <property type="entry name" value="Mid1"/>
    <property type="match status" value="1"/>
</dbReference>
<keyword evidence="3" id="KW-1185">Reference proteome</keyword>
<organism evidence="2 3">
    <name type="scientific">Olpidium bornovanus</name>
    <dbReference type="NCBI Taxonomy" id="278681"/>
    <lineage>
        <taxon>Eukaryota</taxon>
        <taxon>Fungi</taxon>
        <taxon>Fungi incertae sedis</taxon>
        <taxon>Olpidiomycota</taxon>
        <taxon>Olpidiomycotina</taxon>
        <taxon>Olpidiomycetes</taxon>
        <taxon>Olpidiales</taxon>
        <taxon>Olpidiaceae</taxon>
        <taxon>Olpidium</taxon>
    </lineage>
</organism>
<sequence>MTAAALAALYDNFAKQRWDALDQALKQSDCREMYSITRNCDDCRNAYRDWVCAVTIPRCADPAATAAAVEKQRQAAENARRQAEMAKAAERGPPPTERSVVDLVTAGFSRAPAALLGIVLAQANSSALKSLVPAKLPPDFTVQNIAARTPQTAIRGFVVPRPASPFPSSSSSPTTASAPGPVSAAADYVEVLPCVDLCYAVIQSCPAYFGFRCPLERYARVTQYGIKELVFPGDPARSLTPLAGVRCNGMGHPEYEVLQVVGAASARALPRAGPLALAATAVIAAAGARTLADGV</sequence>
<dbReference type="AlphaFoldDB" id="A0A8H8DMG2"/>
<accession>A0A8H8DMG2</accession>
<comment type="caution">
    <text evidence="2">The sequence shown here is derived from an EMBL/GenBank/DDBJ whole genome shotgun (WGS) entry which is preliminary data.</text>
</comment>
<feature type="region of interest" description="Disordered" evidence="1">
    <location>
        <begin position="72"/>
        <end position="97"/>
    </location>
</feature>
<evidence type="ECO:0000313" key="3">
    <source>
        <dbReference type="Proteomes" id="UP000673691"/>
    </source>
</evidence>
<name>A0A8H8DMG2_9FUNG</name>
<dbReference type="GO" id="GO:0005262">
    <property type="term" value="F:calcium channel activity"/>
    <property type="evidence" value="ECO:0007669"/>
    <property type="project" value="InterPro"/>
</dbReference>
<feature type="compositionally biased region" description="Basic and acidic residues" evidence="1">
    <location>
        <begin position="72"/>
        <end position="90"/>
    </location>
</feature>
<evidence type="ECO:0000313" key="2">
    <source>
        <dbReference type="EMBL" id="KAG5463658.1"/>
    </source>
</evidence>
<reference evidence="2 3" key="1">
    <citation type="journal article" name="Sci. Rep.">
        <title>Genome-scale phylogenetic analyses confirm Olpidium as the closest living zoosporic fungus to the non-flagellated, terrestrial fungi.</title>
        <authorList>
            <person name="Chang Y."/>
            <person name="Rochon D."/>
            <person name="Sekimoto S."/>
            <person name="Wang Y."/>
            <person name="Chovatia M."/>
            <person name="Sandor L."/>
            <person name="Salamov A."/>
            <person name="Grigoriev I.V."/>
            <person name="Stajich J.E."/>
            <person name="Spatafora J.W."/>
        </authorList>
    </citation>
    <scope>NUCLEOTIDE SEQUENCE [LARGE SCALE GENOMIC DNA]</scope>
    <source>
        <strain evidence="2">S191</strain>
    </source>
</reference>
<proteinExistence type="predicted"/>
<dbReference type="GO" id="GO:0098703">
    <property type="term" value="P:calcium ion import across plasma membrane"/>
    <property type="evidence" value="ECO:0007669"/>
    <property type="project" value="InterPro"/>
</dbReference>
<dbReference type="PANTHER" id="PTHR39142:SF1">
    <property type="entry name" value="AEL197CP"/>
    <property type="match status" value="1"/>
</dbReference>
<protein>
    <submittedName>
        <fullName evidence="2">Stretch-activated Ca2+-permeable channel component-domain-containing protein</fullName>
    </submittedName>
</protein>
<dbReference type="PANTHER" id="PTHR39142">
    <property type="entry name" value="MID1P"/>
    <property type="match status" value="1"/>
</dbReference>
<gene>
    <name evidence="2" type="ORF">BJ554DRAFT_5655</name>
</gene>